<dbReference type="InterPro" id="IPR016181">
    <property type="entry name" value="Acyl_CoA_acyltransferase"/>
</dbReference>
<dbReference type="SUPFAM" id="SSF55729">
    <property type="entry name" value="Acyl-CoA N-acyltransferases (Nat)"/>
    <property type="match status" value="1"/>
</dbReference>
<evidence type="ECO:0000313" key="3">
    <source>
        <dbReference type="Proteomes" id="UP000094487"/>
    </source>
</evidence>
<dbReference type="GO" id="GO:0016747">
    <property type="term" value="F:acyltransferase activity, transferring groups other than amino-acyl groups"/>
    <property type="evidence" value="ECO:0007669"/>
    <property type="project" value="InterPro"/>
</dbReference>
<dbReference type="InterPro" id="IPR000182">
    <property type="entry name" value="GNAT_dom"/>
</dbReference>
<dbReference type="PROSITE" id="PS51186">
    <property type="entry name" value="GNAT"/>
    <property type="match status" value="1"/>
</dbReference>
<protein>
    <recommendedName>
        <fullName evidence="1">N-acetyltransferase domain-containing protein</fullName>
    </recommendedName>
</protein>
<comment type="caution">
    <text evidence="2">The sequence shown here is derived from an EMBL/GenBank/DDBJ whole genome shotgun (WGS) entry which is preliminary data.</text>
</comment>
<name>A0A1E3LR49_9SPHN</name>
<dbReference type="EMBL" id="MDDS01000081">
    <property type="protein sequence ID" value="ODP36232.1"/>
    <property type="molecule type" value="Genomic_DNA"/>
</dbReference>
<gene>
    <name evidence="2" type="ORF">BFL28_07465</name>
</gene>
<accession>A0A1E3LR49</accession>
<dbReference type="Gene3D" id="3.40.630.30">
    <property type="match status" value="1"/>
</dbReference>
<sequence length="169" mass="18554">MLRVPVAADRPALHAMWADPRVMAELGPVKDAAASDAALAKHEGYRHEGLGFFTVARKADGAVIGFCGLKRGDPPHPIDGEVEAGWMIAPAYWRQGYALEAMRAVFDWGWATFDMPRIVAITSARNSASQPVMRRLGMVRLADGDFEHAGFSADDPLRHIVTYAIERPR</sequence>
<feature type="domain" description="N-acetyltransferase" evidence="1">
    <location>
        <begin position="1"/>
        <end position="169"/>
    </location>
</feature>
<dbReference type="CDD" id="cd04301">
    <property type="entry name" value="NAT_SF"/>
    <property type="match status" value="1"/>
</dbReference>
<dbReference type="Proteomes" id="UP000094487">
    <property type="component" value="Unassembled WGS sequence"/>
</dbReference>
<evidence type="ECO:0000259" key="1">
    <source>
        <dbReference type="PROSITE" id="PS51186"/>
    </source>
</evidence>
<dbReference type="InterPro" id="IPR051531">
    <property type="entry name" value="N-acetyltransferase"/>
</dbReference>
<dbReference type="AlphaFoldDB" id="A0A1E3LR49"/>
<organism evidence="2 3">
    <name type="scientific">Sphingomonas turrisvirgatae</name>
    <dbReference type="NCBI Taxonomy" id="1888892"/>
    <lineage>
        <taxon>Bacteria</taxon>
        <taxon>Pseudomonadati</taxon>
        <taxon>Pseudomonadota</taxon>
        <taxon>Alphaproteobacteria</taxon>
        <taxon>Sphingomonadales</taxon>
        <taxon>Sphingomonadaceae</taxon>
        <taxon>Sphingomonas</taxon>
    </lineage>
</organism>
<proteinExistence type="predicted"/>
<dbReference type="STRING" id="1888892.BFL28_07465"/>
<reference evidence="2 3" key="1">
    <citation type="submission" date="2016-08" db="EMBL/GenBank/DDBJ databases">
        <title>Draft genome of the agarase producing Sphingomonas sp. MCT13.</title>
        <authorList>
            <person name="D'Andrea M.M."/>
            <person name="Rossolini G.M."/>
            <person name="Thaller M.C."/>
        </authorList>
    </citation>
    <scope>NUCLEOTIDE SEQUENCE [LARGE SCALE GENOMIC DNA]</scope>
    <source>
        <strain evidence="2 3">MCT13</strain>
    </source>
</reference>
<dbReference type="PANTHER" id="PTHR43792:SF1">
    <property type="entry name" value="N-ACETYLTRANSFERASE DOMAIN-CONTAINING PROTEIN"/>
    <property type="match status" value="1"/>
</dbReference>
<dbReference type="PANTHER" id="PTHR43792">
    <property type="entry name" value="GNAT FAMILY, PUTATIVE (AFU_ORTHOLOGUE AFUA_3G00765)-RELATED-RELATED"/>
    <property type="match status" value="1"/>
</dbReference>
<dbReference type="Pfam" id="PF13302">
    <property type="entry name" value="Acetyltransf_3"/>
    <property type="match status" value="1"/>
</dbReference>
<evidence type="ECO:0000313" key="2">
    <source>
        <dbReference type="EMBL" id="ODP36232.1"/>
    </source>
</evidence>
<keyword evidence="3" id="KW-1185">Reference proteome</keyword>